<name>A0A9J6ZIM1_9BACL</name>
<dbReference type="KEGG" id="plig:NAG76_07045"/>
<dbReference type="InterPro" id="IPR027304">
    <property type="entry name" value="Trigger_fact/SurA_dom_sf"/>
</dbReference>
<dbReference type="EMBL" id="CP097899">
    <property type="protein sequence ID" value="URN95982.1"/>
    <property type="molecule type" value="Genomic_DNA"/>
</dbReference>
<evidence type="ECO:0000313" key="10">
    <source>
        <dbReference type="EMBL" id="URN95982.1"/>
    </source>
</evidence>
<dbReference type="InterPro" id="IPR046357">
    <property type="entry name" value="PPIase_dom_sf"/>
</dbReference>
<dbReference type="SUPFAM" id="SSF109998">
    <property type="entry name" value="Triger factor/SurA peptide-binding domain-like"/>
    <property type="match status" value="1"/>
</dbReference>
<keyword evidence="5 6" id="KW-0413">Isomerase</keyword>
<dbReference type="EC" id="5.2.1.8" evidence="2"/>
<evidence type="ECO:0000256" key="3">
    <source>
        <dbReference type="ARBA" id="ARBA00022729"/>
    </source>
</evidence>
<feature type="compositionally biased region" description="Low complexity" evidence="7">
    <location>
        <begin position="332"/>
        <end position="360"/>
    </location>
</feature>
<evidence type="ECO:0000256" key="1">
    <source>
        <dbReference type="ARBA" id="ARBA00000971"/>
    </source>
</evidence>
<dbReference type="PROSITE" id="PS50198">
    <property type="entry name" value="PPIC_PPIASE_2"/>
    <property type="match status" value="1"/>
</dbReference>
<keyword evidence="3 8" id="KW-0732">Signal</keyword>
<dbReference type="Proteomes" id="UP001056756">
    <property type="component" value="Chromosome"/>
</dbReference>
<dbReference type="Gene3D" id="3.10.50.40">
    <property type="match status" value="1"/>
</dbReference>
<dbReference type="SUPFAM" id="SSF54534">
    <property type="entry name" value="FKBP-like"/>
    <property type="match status" value="1"/>
</dbReference>
<accession>A0A9J6ZIM1</accession>
<evidence type="ECO:0000313" key="11">
    <source>
        <dbReference type="Proteomes" id="UP001056756"/>
    </source>
</evidence>
<dbReference type="InterPro" id="IPR000297">
    <property type="entry name" value="PPIase_PpiC"/>
</dbReference>
<gene>
    <name evidence="10" type="ORF">NAG76_07045</name>
</gene>
<evidence type="ECO:0000256" key="6">
    <source>
        <dbReference type="PROSITE-ProRule" id="PRU00278"/>
    </source>
</evidence>
<reference evidence="10" key="1">
    <citation type="submission" date="2022-05" db="EMBL/GenBank/DDBJ databases">
        <title>Novel bacterial taxa in a minimal lignocellulolytic consortium and its capacity to transform plastics disclosed by genome-resolved metagenomics.</title>
        <authorList>
            <person name="Rodriguez C.A.D."/>
            <person name="Diaz-Garcia L."/>
            <person name="Herrera K."/>
            <person name="Tarazona N.A."/>
            <person name="Sproer C."/>
            <person name="Overmann J."/>
            <person name="Jimenez D.J."/>
        </authorList>
    </citation>
    <scope>NUCLEOTIDE SEQUENCE</scope>
    <source>
        <strain evidence="10">MAG5</strain>
    </source>
</reference>
<evidence type="ECO:0000256" key="7">
    <source>
        <dbReference type="SAM" id="MobiDB-lite"/>
    </source>
</evidence>
<evidence type="ECO:0000256" key="2">
    <source>
        <dbReference type="ARBA" id="ARBA00013194"/>
    </source>
</evidence>
<feature type="domain" description="PpiC" evidence="9">
    <location>
        <begin position="195"/>
        <end position="290"/>
    </location>
</feature>
<proteinExistence type="predicted"/>
<evidence type="ECO:0000256" key="5">
    <source>
        <dbReference type="ARBA" id="ARBA00023235"/>
    </source>
</evidence>
<protein>
    <recommendedName>
        <fullName evidence="2">peptidylprolyl isomerase</fullName>
        <ecNumber evidence="2">5.2.1.8</ecNumber>
    </recommendedName>
</protein>
<feature type="signal peptide" evidence="8">
    <location>
        <begin position="1"/>
        <end position="31"/>
    </location>
</feature>
<dbReference type="Pfam" id="PF00639">
    <property type="entry name" value="Rotamase"/>
    <property type="match status" value="1"/>
</dbReference>
<feature type="region of interest" description="Disordered" evidence="7">
    <location>
        <begin position="331"/>
        <end position="360"/>
    </location>
</feature>
<evidence type="ECO:0000259" key="9">
    <source>
        <dbReference type="PROSITE" id="PS50198"/>
    </source>
</evidence>
<evidence type="ECO:0000256" key="4">
    <source>
        <dbReference type="ARBA" id="ARBA00023110"/>
    </source>
</evidence>
<feature type="chain" id="PRO_5039930957" description="peptidylprolyl isomerase" evidence="8">
    <location>
        <begin position="32"/>
        <end position="360"/>
    </location>
</feature>
<organism evidence="10 11">
    <name type="scientific">Candidatus Pristimantibacillus lignocellulolyticus</name>
    <dbReference type="NCBI Taxonomy" id="2994561"/>
    <lineage>
        <taxon>Bacteria</taxon>
        <taxon>Bacillati</taxon>
        <taxon>Bacillota</taxon>
        <taxon>Bacilli</taxon>
        <taxon>Bacillales</taxon>
        <taxon>Paenibacillaceae</taxon>
        <taxon>Candidatus Pristimantibacillus</taxon>
    </lineage>
</organism>
<dbReference type="InterPro" id="IPR050245">
    <property type="entry name" value="PrsA_foldase"/>
</dbReference>
<dbReference type="PANTHER" id="PTHR47245">
    <property type="entry name" value="PEPTIDYLPROLYL ISOMERASE"/>
    <property type="match status" value="1"/>
</dbReference>
<keyword evidence="4 6" id="KW-0697">Rotamase</keyword>
<dbReference type="PANTHER" id="PTHR47245:SF1">
    <property type="entry name" value="FOLDASE PROTEIN PRSA"/>
    <property type="match status" value="1"/>
</dbReference>
<dbReference type="GO" id="GO:0003755">
    <property type="term" value="F:peptidyl-prolyl cis-trans isomerase activity"/>
    <property type="evidence" value="ECO:0007669"/>
    <property type="project" value="UniProtKB-KW"/>
</dbReference>
<evidence type="ECO:0000256" key="8">
    <source>
        <dbReference type="SAM" id="SignalP"/>
    </source>
</evidence>
<sequence length="360" mass="39642">MLSNLTTKNFGKGLKLIVISALFVALLAACGKDEVNPSLTFKGVEGGEVVATYKDGTVTDLEFNKFKSAFALLQGMDEALLDQSGFREAVLEQYITYKILANRTTEEQQVKAKEEALTNFEQVKESLSAYGDVKDMLKEKNLTENDLASYIMFVVATNDYILSQITDDMTKEEYEANKNMYTLYDARQIVVNNSVTDATTQQVTVTRTDEEALARAKEVQAKLAAGGDWEALAKEYSDDAQTKATGGVLKDYMGGYWAKEISTAALELPLNEISEPIKSAIGYTVLKVEARDILEYDAVPDTTKDLIRNQLSQKVTSKFVEEELPGYEINMTLPELETPETTPTATPEGDAETPTATPAS</sequence>
<dbReference type="AlphaFoldDB" id="A0A9J6ZIM1"/>
<comment type="catalytic activity">
    <reaction evidence="1">
        <text>[protein]-peptidylproline (omega=180) = [protein]-peptidylproline (omega=0)</text>
        <dbReference type="Rhea" id="RHEA:16237"/>
        <dbReference type="Rhea" id="RHEA-COMP:10747"/>
        <dbReference type="Rhea" id="RHEA-COMP:10748"/>
        <dbReference type="ChEBI" id="CHEBI:83833"/>
        <dbReference type="ChEBI" id="CHEBI:83834"/>
        <dbReference type="EC" id="5.2.1.8"/>
    </reaction>
</comment>